<keyword evidence="4" id="KW-1185">Reference proteome</keyword>
<accession>A0ABU6RKD2</accession>
<feature type="region of interest" description="Disordered" evidence="1">
    <location>
        <begin position="1"/>
        <end position="23"/>
    </location>
</feature>
<sequence>MEYGGGSGSGSGSQLGDKVPPSHRYGPPSDMYELFSCGEQTMDQIAHGVSVLPALPAVVPSYFITAAVSAALAPLPDVLPAFTAAVVSFAFMGTATLPVHRQLSLTIPAAPARRLNAPGCPLAGTEASEGSPSAPYGTSSHLHHWPGHEGDRD</sequence>
<keyword evidence="2" id="KW-1133">Transmembrane helix</keyword>
<feature type="compositionally biased region" description="Gly residues" evidence="1">
    <location>
        <begin position="1"/>
        <end position="13"/>
    </location>
</feature>
<feature type="compositionally biased region" description="Polar residues" evidence="1">
    <location>
        <begin position="128"/>
        <end position="140"/>
    </location>
</feature>
<protein>
    <submittedName>
        <fullName evidence="3">Uncharacterized protein</fullName>
    </submittedName>
</protein>
<keyword evidence="2" id="KW-0812">Transmembrane</keyword>
<evidence type="ECO:0000256" key="1">
    <source>
        <dbReference type="SAM" id="MobiDB-lite"/>
    </source>
</evidence>
<keyword evidence="2" id="KW-0472">Membrane</keyword>
<evidence type="ECO:0000256" key="2">
    <source>
        <dbReference type="SAM" id="Phobius"/>
    </source>
</evidence>
<evidence type="ECO:0000313" key="4">
    <source>
        <dbReference type="Proteomes" id="UP001341840"/>
    </source>
</evidence>
<organism evidence="3 4">
    <name type="scientific">Stylosanthes scabra</name>
    <dbReference type="NCBI Taxonomy" id="79078"/>
    <lineage>
        <taxon>Eukaryota</taxon>
        <taxon>Viridiplantae</taxon>
        <taxon>Streptophyta</taxon>
        <taxon>Embryophyta</taxon>
        <taxon>Tracheophyta</taxon>
        <taxon>Spermatophyta</taxon>
        <taxon>Magnoliopsida</taxon>
        <taxon>eudicotyledons</taxon>
        <taxon>Gunneridae</taxon>
        <taxon>Pentapetalae</taxon>
        <taxon>rosids</taxon>
        <taxon>fabids</taxon>
        <taxon>Fabales</taxon>
        <taxon>Fabaceae</taxon>
        <taxon>Papilionoideae</taxon>
        <taxon>50 kb inversion clade</taxon>
        <taxon>dalbergioids sensu lato</taxon>
        <taxon>Dalbergieae</taxon>
        <taxon>Pterocarpus clade</taxon>
        <taxon>Stylosanthes</taxon>
    </lineage>
</organism>
<proteinExistence type="predicted"/>
<feature type="transmembrane region" description="Helical" evidence="2">
    <location>
        <begin position="51"/>
        <end position="72"/>
    </location>
</feature>
<evidence type="ECO:0000313" key="3">
    <source>
        <dbReference type="EMBL" id="MED6124414.1"/>
    </source>
</evidence>
<name>A0ABU6RKD2_9FABA</name>
<comment type="caution">
    <text evidence="3">The sequence shown here is derived from an EMBL/GenBank/DDBJ whole genome shotgun (WGS) entry which is preliminary data.</text>
</comment>
<dbReference type="EMBL" id="JASCZI010030704">
    <property type="protein sequence ID" value="MED6124414.1"/>
    <property type="molecule type" value="Genomic_DNA"/>
</dbReference>
<dbReference type="Proteomes" id="UP001341840">
    <property type="component" value="Unassembled WGS sequence"/>
</dbReference>
<feature type="transmembrane region" description="Helical" evidence="2">
    <location>
        <begin position="78"/>
        <end position="99"/>
    </location>
</feature>
<feature type="region of interest" description="Disordered" evidence="1">
    <location>
        <begin position="121"/>
        <end position="153"/>
    </location>
</feature>
<gene>
    <name evidence="3" type="ORF">PIB30_058671</name>
</gene>
<reference evidence="3 4" key="1">
    <citation type="journal article" date="2023" name="Plants (Basel)">
        <title>Bridging the Gap: Combining Genomics and Transcriptomics Approaches to Understand Stylosanthes scabra, an Orphan Legume from the Brazilian Caatinga.</title>
        <authorList>
            <person name="Ferreira-Neto J.R.C."/>
            <person name="da Silva M.D."/>
            <person name="Binneck E."/>
            <person name="de Melo N.F."/>
            <person name="da Silva R.H."/>
            <person name="de Melo A.L.T.M."/>
            <person name="Pandolfi V."/>
            <person name="Bustamante F.O."/>
            <person name="Brasileiro-Vidal A.C."/>
            <person name="Benko-Iseppon A.M."/>
        </authorList>
    </citation>
    <scope>NUCLEOTIDE SEQUENCE [LARGE SCALE GENOMIC DNA]</scope>
    <source>
        <tissue evidence="3">Leaves</tissue>
    </source>
</reference>